<gene>
    <name evidence="5" type="ORF">SAMN04488568_101272</name>
</gene>
<dbReference type="CDD" id="cd01129">
    <property type="entry name" value="PulE-GspE-like"/>
    <property type="match status" value="1"/>
</dbReference>
<dbReference type="RefSeq" id="WP_091765593.1">
    <property type="nucleotide sequence ID" value="NZ_FNHG01000001.1"/>
</dbReference>
<feature type="domain" description="Bacterial type II secretion system protein E" evidence="4">
    <location>
        <begin position="374"/>
        <end position="388"/>
    </location>
</feature>
<reference evidence="5 6" key="1">
    <citation type="submission" date="2016-10" db="EMBL/GenBank/DDBJ databases">
        <authorList>
            <person name="de Groot N.N."/>
        </authorList>
    </citation>
    <scope>NUCLEOTIDE SEQUENCE [LARGE SCALE GENOMIC DNA]</scope>
    <source>
        <strain evidence="5 6">DSM 16077</strain>
    </source>
</reference>
<dbReference type="PANTHER" id="PTHR30258:SF2">
    <property type="entry name" value="COMG OPERON PROTEIN 1"/>
    <property type="match status" value="1"/>
</dbReference>
<dbReference type="AlphaFoldDB" id="A0A1G9LZP0"/>
<keyword evidence="2" id="KW-0547">Nucleotide-binding</keyword>
<dbReference type="Gene3D" id="3.30.450.90">
    <property type="match status" value="1"/>
</dbReference>
<dbReference type="InterPro" id="IPR001482">
    <property type="entry name" value="T2SS/T4SS_dom"/>
</dbReference>
<protein>
    <submittedName>
        <fullName evidence="5">Type II secretion system protein E (GspE)</fullName>
    </submittedName>
</protein>
<dbReference type="GO" id="GO:0016887">
    <property type="term" value="F:ATP hydrolysis activity"/>
    <property type="evidence" value="ECO:0007669"/>
    <property type="project" value="TreeGrafter"/>
</dbReference>
<dbReference type="Pfam" id="PF00437">
    <property type="entry name" value="T2SSE"/>
    <property type="match status" value="1"/>
</dbReference>
<dbReference type="STRING" id="144026.SAMN04488568_101272"/>
<dbReference type="GO" id="GO:0005886">
    <property type="term" value="C:plasma membrane"/>
    <property type="evidence" value="ECO:0007669"/>
    <property type="project" value="TreeGrafter"/>
</dbReference>
<evidence type="ECO:0000259" key="4">
    <source>
        <dbReference type="PROSITE" id="PS00662"/>
    </source>
</evidence>
<evidence type="ECO:0000256" key="1">
    <source>
        <dbReference type="ARBA" id="ARBA00006611"/>
    </source>
</evidence>
<dbReference type="InterPro" id="IPR007831">
    <property type="entry name" value="T2SS_GspE_N"/>
</dbReference>
<dbReference type="SUPFAM" id="SSF160246">
    <property type="entry name" value="EspE N-terminal domain-like"/>
    <property type="match status" value="1"/>
</dbReference>
<dbReference type="EMBL" id="FNHG01000001">
    <property type="protein sequence ID" value="SDL67490.1"/>
    <property type="molecule type" value="Genomic_DNA"/>
</dbReference>
<dbReference type="Gene3D" id="3.30.300.160">
    <property type="entry name" value="Type II secretion system, protein E, N-terminal domain"/>
    <property type="match status" value="1"/>
</dbReference>
<keyword evidence="6" id="KW-1185">Reference proteome</keyword>
<dbReference type="Pfam" id="PF05157">
    <property type="entry name" value="MshEN"/>
    <property type="match status" value="1"/>
</dbReference>
<comment type="similarity">
    <text evidence="1">Belongs to the GSP E family.</text>
</comment>
<sequence>MEIDRARLREMTAAGHLTAAEAAHADALLSRTGEPIDQVLTQLGLLTEAFLARYFATSADCELCLDLSAVDPGSIADRDPDLNADFILTERAIPISIESDGVVAAVIDPLRDEGLRGLAFALGRPVRPVVTTPSQFNALYQRRFNDRAGQASDREFDVTADFDRLKDMASTAPVVRLVNRLITAAASARATDIHIEPGPREAAVRLRVDGVLRDMENLDTAQALAAISRIKVLAELDIAERRRPQDGRFSLPVAGRAIDLRVSVVPAQHGESMVVRLLDPEASLQGLDDLGLPAQVKAVAESVLQRPHGLILVTGPTGSGKTTTLYSFLRQLADGERKILTIEDPIEYRLSGIAQSQTNPLIGVSFASALRSFLRHDPDVVMVGEIRDTETAQTAVQAAMTGHLVLSTLHTNDAASAIIRLLDMGVEDYLLSSTLVGVFAQRLVRRTCPSCSGRGCAACQDSGFLGRVAIAEGFEVDEAVREAIRHAASGPGLAQLLLQQGFIPMSQDGRNKVDSGLTTMAEVNRAVGRA</sequence>
<evidence type="ECO:0000313" key="6">
    <source>
        <dbReference type="Proteomes" id="UP000199759"/>
    </source>
</evidence>
<dbReference type="SMART" id="SM00382">
    <property type="entry name" value="AAA"/>
    <property type="match status" value="1"/>
</dbReference>
<dbReference type="OrthoDB" id="9804785at2"/>
<evidence type="ECO:0000256" key="3">
    <source>
        <dbReference type="ARBA" id="ARBA00022840"/>
    </source>
</evidence>
<evidence type="ECO:0000313" key="5">
    <source>
        <dbReference type="EMBL" id="SDL67490.1"/>
    </source>
</evidence>
<proteinExistence type="inferred from homology"/>
<dbReference type="Gene3D" id="3.40.50.300">
    <property type="entry name" value="P-loop containing nucleotide triphosphate hydrolases"/>
    <property type="match status" value="1"/>
</dbReference>
<dbReference type="PANTHER" id="PTHR30258">
    <property type="entry name" value="TYPE II SECRETION SYSTEM PROTEIN GSPE-RELATED"/>
    <property type="match status" value="1"/>
</dbReference>
<organism evidence="5 6">
    <name type="scientific">Maricaulis salignorans</name>
    <dbReference type="NCBI Taxonomy" id="144026"/>
    <lineage>
        <taxon>Bacteria</taxon>
        <taxon>Pseudomonadati</taxon>
        <taxon>Pseudomonadota</taxon>
        <taxon>Alphaproteobacteria</taxon>
        <taxon>Maricaulales</taxon>
        <taxon>Maricaulaceae</taxon>
        <taxon>Maricaulis</taxon>
    </lineage>
</organism>
<dbReference type="InterPro" id="IPR003593">
    <property type="entry name" value="AAA+_ATPase"/>
</dbReference>
<accession>A0A1G9LZP0</accession>
<dbReference type="GO" id="GO:0005524">
    <property type="term" value="F:ATP binding"/>
    <property type="evidence" value="ECO:0007669"/>
    <property type="project" value="UniProtKB-KW"/>
</dbReference>
<name>A0A1G9LZP0_9PROT</name>
<dbReference type="InterPro" id="IPR027417">
    <property type="entry name" value="P-loop_NTPase"/>
</dbReference>
<dbReference type="PROSITE" id="PS00662">
    <property type="entry name" value="T2SP_E"/>
    <property type="match status" value="1"/>
</dbReference>
<dbReference type="InterPro" id="IPR037257">
    <property type="entry name" value="T2SS_E_N_sf"/>
</dbReference>
<dbReference type="SUPFAM" id="SSF52540">
    <property type="entry name" value="P-loop containing nucleoside triphosphate hydrolases"/>
    <property type="match status" value="1"/>
</dbReference>
<keyword evidence="3" id="KW-0067">ATP-binding</keyword>
<dbReference type="Proteomes" id="UP000199759">
    <property type="component" value="Unassembled WGS sequence"/>
</dbReference>
<evidence type="ECO:0000256" key="2">
    <source>
        <dbReference type="ARBA" id="ARBA00022741"/>
    </source>
</evidence>